<dbReference type="Gene3D" id="1.10.1660.10">
    <property type="match status" value="1"/>
</dbReference>
<proteinExistence type="predicted"/>
<dbReference type="Proteomes" id="UP000191931">
    <property type="component" value="Unassembled WGS sequence"/>
</dbReference>
<dbReference type="Pfam" id="PF13411">
    <property type="entry name" value="MerR_1"/>
    <property type="match status" value="1"/>
</dbReference>
<dbReference type="GO" id="GO:0006355">
    <property type="term" value="P:regulation of DNA-templated transcription"/>
    <property type="evidence" value="ECO:0007669"/>
    <property type="project" value="InterPro"/>
</dbReference>
<dbReference type="EMBL" id="FWEV01000007">
    <property type="protein sequence ID" value="SLM27555.1"/>
    <property type="molecule type" value="Genomic_DNA"/>
</dbReference>
<dbReference type="SUPFAM" id="SSF46955">
    <property type="entry name" value="Putative DNA-binding domain"/>
    <property type="match status" value="1"/>
</dbReference>
<dbReference type="AlphaFoldDB" id="A0A1W1H5A4"/>
<name>A0A1W1H5A4_9BACT</name>
<evidence type="ECO:0000313" key="2">
    <source>
        <dbReference type="EMBL" id="SLM27555.1"/>
    </source>
</evidence>
<organism evidence="2 3">
    <name type="scientific">Desulfamplus magnetovallimortis</name>
    <dbReference type="NCBI Taxonomy" id="1246637"/>
    <lineage>
        <taxon>Bacteria</taxon>
        <taxon>Pseudomonadati</taxon>
        <taxon>Thermodesulfobacteriota</taxon>
        <taxon>Desulfobacteria</taxon>
        <taxon>Desulfobacterales</taxon>
        <taxon>Desulfobacteraceae</taxon>
        <taxon>Desulfamplus</taxon>
    </lineage>
</organism>
<dbReference type="STRING" id="1246637.MTBBW1_1040012"/>
<dbReference type="InterPro" id="IPR000551">
    <property type="entry name" value="MerR-type_HTH_dom"/>
</dbReference>
<sequence length="216" mass="24991">MNIDELKKYKNRNDIRMDELLSIANYFIDMIVPDQPSERVSRKLTDRNIRYYIQQKLVDRPVGKDGLAALYGYRHLLQLIAVKRLQTSYLPVKKIAELIKGKTDAELLNIAVSSEFVNKNRPENPALSFLDSIATSKNSDQEQLKEKVSSFSVSSKDLPEKKDVLSCPGNPFRPRTSSWDRYELEDGIEIHIRRDKKKKLIKTTFARSLNDFLQSL</sequence>
<dbReference type="InterPro" id="IPR009061">
    <property type="entry name" value="DNA-bd_dom_put_sf"/>
</dbReference>
<accession>A0A1W1H5A4</accession>
<reference evidence="2 3" key="1">
    <citation type="submission" date="2017-03" db="EMBL/GenBank/DDBJ databases">
        <authorList>
            <person name="Afonso C.L."/>
            <person name="Miller P.J."/>
            <person name="Scott M.A."/>
            <person name="Spackman E."/>
            <person name="Goraichik I."/>
            <person name="Dimitrov K.M."/>
            <person name="Suarez D.L."/>
            <person name="Swayne D.E."/>
        </authorList>
    </citation>
    <scope>NUCLEOTIDE SEQUENCE [LARGE SCALE GENOMIC DNA]</scope>
    <source>
        <strain evidence="2">PRJEB14757</strain>
    </source>
</reference>
<dbReference type="RefSeq" id="WP_080803981.1">
    <property type="nucleotide sequence ID" value="NZ_LT828545.1"/>
</dbReference>
<evidence type="ECO:0000313" key="3">
    <source>
        <dbReference type="Proteomes" id="UP000191931"/>
    </source>
</evidence>
<gene>
    <name evidence="2" type="ORF">MTBBW1_1040012</name>
</gene>
<protein>
    <recommendedName>
        <fullName evidence="1">HTH merR-type domain-containing protein</fullName>
    </recommendedName>
</protein>
<feature type="domain" description="HTH merR-type" evidence="1">
    <location>
        <begin position="44"/>
        <end position="101"/>
    </location>
</feature>
<dbReference type="GO" id="GO:0003677">
    <property type="term" value="F:DNA binding"/>
    <property type="evidence" value="ECO:0007669"/>
    <property type="project" value="InterPro"/>
</dbReference>
<evidence type="ECO:0000259" key="1">
    <source>
        <dbReference type="Pfam" id="PF13411"/>
    </source>
</evidence>
<keyword evidence="3" id="KW-1185">Reference proteome</keyword>